<feature type="domain" description="Ribosome maturation factor RimP C-terminal" evidence="5">
    <location>
        <begin position="83"/>
        <end position="155"/>
    </location>
</feature>
<dbReference type="Pfam" id="PF17384">
    <property type="entry name" value="DUF150_C"/>
    <property type="match status" value="1"/>
</dbReference>
<evidence type="ECO:0000256" key="3">
    <source>
        <dbReference type="HAMAP-Rule" id="MF_01077"/>
    </source>
</evidence>
<comment type="function">
    <text evidence="3">Required for maturation of 30S ribosomal subunits.</text>
</comment>
<evidence type="ECO:0000313" key="6">
    <source>
        <dbReference type="EMBL" id="CVK15819.1"/>
    </source>
</evidence>
<dbReference type="SUPFAM" id="SSF75420">
    <property type="entry name" value="YhbC-like, N-terminal domain"/>
    <property type="match status" value="1"/>
</dbReference>
<dbReference type="STRING" id="1586267.GCA_001418685_00652"/>
<dbReference type="Pfam" id="PF02576">
    <property type="entry name" value="RimP_N"/>
    <property type="match status" value="1"/>
</dbReference>
<dbReference type="EMBL" id="FCOR01000003">
    <property type="protein sequence ID" value="CVK15819.1"/>
    <property type="molecule type" value="Genomic_DNA"/>
</dbReference>
<dbReference type="GO" id="GO:0005737">
    <property type="term" value="C:cytoplasm"/>
    <property type="evidence" value="ECO:0007669"/>
    <property type="project" value="UniProtKB-SubCell"/>
</dbReference>
<evidence type="ECO:0000313" key="7">
    <source>
        <dbReference type="Proteomes" id="UP000182761"/>
    </source>
</evidence>
<protein>
    <recommendedName>
        <fullName evidence="3">Ribosome maturation factor RimP</fullName>
    </recommendedName>
</protein>
<dbReference type="PANTHER" id="PTHR33867">
    <property type="entry name" value="RIBOSOME MATURATION FACTOR RIMP"/>
    <property type="match status" value="1"/>
</dbReference>
<dbReference type="InterPro" id="IPR003728">
    <property type="entry name" value="Ribosome_maturation_RimP"/>
</dbReference>
<comment type="subcellular location">
    <subcellularLocation>
        <location evidence="3">Cytoplasm</location>
    </subcellularLocation>
</comment>
<dbReference type="Proteomes" id="UP000182761">
    <property type="component" value="Unassembled WGS sequence"/>
</dbReference>
<accession>A0A0X8XXL1</accession>
<keyword evidence="1 3" id="KW-0963">Cytoplasm</keyword>
<gene>
    <name evidence="3" type="primary">rimP</name>
    <name evidence="6" type="ORF">Ga0061079_103129</name>
</gene>
<dbReference type="InterPro" id="IPR028989">
    <property type="entry name" value="RimP_N"/>
</dbReference>
<dbReference type="GO" id="GO:0042274">
    <property type="term" value="P:ribosomal small subunit biogenesis"/>
    <property type="evidence" value="ECO:0007669"/>
    <property type="project" value="UniProtKB-UniRule"/>
</dbReference>
<proteinExistence type="inferred from homology"/>
<dbReference type="PANTHER" id="PTHR33867:SF1">
    <property type="entry name" value="RIBOSOME MATURATION FACTOR RIMP"/>
    <property type="match status" value="1"/>
</dbReference>
<keyword evidence="7" id="KW-1185">Reference proteome</keyword>
<feature type="domain" description="Ribosome maturation factor RimP N-terminal" evidence="4">
    <location>
        <begin position="20"/>
        <end position="77"/>
    </location>
</feature>
<evidence type="ECO:0000259" key="5">
    <source>
        <dbReference type="Pfam" id="PF17384"/>
    </source>
</evidence>
<dbReference type="InterPro" id="IPR035956">
    <property type="entry name" value="RimP_N_sf"/>
</dbReference>
<dbReference type="Gene3D" id="3.30.300.70">
    <property type="entry name" value="RimP-like superfamily, N-terminal"/>
    <property type="match status" value="1"/>
</dbReference>
<dbReference type="InterPro" id="IPR028998">
    <property type="entry name" value="RimP_C"/>
</dbReference>
<dbReference type="AlphaFoldDB" id="A0A0X8XXL1"/>
<evidence type="ECO:0000259" key="4">
    <source>
        <dbReference type="Pfam" id="PF02576"/>
    </source>
</evidence>
<dbReference type="NCBIfam" id="NF002531">
    <property type="entry name" value="PRK02001.1"/>
    <property type="match status" value="1"/>
</dbReference>
<dbReference type="RefSeq" id="WP_055425043.1">
    <property type="nucleotide sequence ID" value="NZ_FCOR01000003.1"/>
</dbReference>
<dbReference type="HAMAP" id="MF_01077">
    <property type="entry name" value="RimP"/>
    <property type="match status" value="1"/>
</dbReference>
<name>A0A0X8XXL1_9FLAO</name>
<evidence type="ECO:0000256" key="1">
    <source>
        <dbReference type="ARBA" id="ARBA00022490"/>
    </source>
</evidence>
<dbReference type="OrthoDB" id="9789702at2"/>
<organism evidence="6 7">
    <name type="scientific">Apibacter mensalis</name>
    <dbReference type="NCBI Taxonomy" id="1586267"/>
    <lineage>
        <taxon>Bacteria</taxon>
        <taxon>Pseudomonadati</taxon>
        <taxon>Bacteroidota</taxon>
        <taxon>Flavobacteriia</taxon>
        <taxon>Flavobacteriales</taxon>
        <taxon>Weeksellaceae</taxon>
        <taxon>Apibacter</taxon>
    </lineage>
</organism>
<reference evidence="6 7" key="1">
    <citation type="submission" date="2016-01" db="EMBL/GenBank/DDBJ databases">
        <authorList>
            <person name="McClelland M."/>
            <person name="Jain A."/>
            <person name="Saraogi P."/>
            <person name="Mendelson R."/>
            <person name="Westerman R."/>
            <person name="SanMiguel P."/>
            <person name="Csonka L."/>
        </authorList>
    </citation>
    <scope>NUCLEOTIDE SEQUENCE [LARGE SCALE GENOMIC DNA]</scope>
    <source>
        <strain evidence="6 7">R-53146</strain>
    </source>
</reference>
<sequence>MTLEEKVNVLLEDFLQTRTDLFLISCKISKTNKIEVTIDGDNGVSVQDCLDCSRAIENNLDREEEDFELSVYSYGIDNPLLYPRQYLKNKGRELKIITIENRELNGIIMEADEEKVDLIWKERRAKERGKGNVTIEVKEQIPYNDIKRATINIKF</sequence>
<comment type="similarity">
    <text evidence="3">Belongs to the RimP family.</text>
</comment>
<keyword evidence="2 3" id="KW-0690">Ribosome biogenesis</keyword>
<evidence type="ECO:0000256" key="2">
    <source>
        <dbReference type="ARBA" id="ARBA00022517"/>
    </source>
</evidence>